<keyword evidence="4" id="KW-0963">Cytoplasm</keyword>
<dbReference type="GO" id="GO:0005737">
    <property type="term" value="C:cytoplasm"/>
    <property type="evidence" value="ECO:0007669"/>
    <property type="project" value="UniProtKB-SubCell"/>
</dbReference>
<evidence type="ECO:0000256" key="12">
    <source>
        <dbReference type="RuleBase" id="RU361234"/>
    </source>
</evidence>
<evidence type="ECO:0000256" key="10">
    <source>
        <dbReference type="ARBA" id="ARBA00033323"/>
    </source>
</evidence>
<dbReference type="SUPFAM" id="SSF52374">
    <property type="entry name" value="Nucleotidylyl transferase"/>
    <property type="match status" value="1"/>
</dbReference>
<keyword evidence="9 12" id="KW-0030">Aminoacyl-tRNA synthetase</keyword>
<gene>
    <name evidence="13" type="primary">yars</name>
    <name evidence="13" type="ORF">BN14_03731</name>
</gene>
<evidence type="ECO:0000256" key="8">
    <source>
        <dbReference type="ARBA" id="ARBA00022917"/>
    </source>
</evidence>
<evidence type="ECO:0000256" key="4">
    <source>
        <dbReference type="ARBA" id="ARBA00022490"/>
    </source>
</evidence>
<comment type="catalytic activity">
    <reaction evidence="11 12">
        <text>tRNA(Tyr) + L-tyrosine + ATP = L-tyrosyl-tRNA(Tyr) + AMP + diphosphate + H(+)</text>
        <dbReference type="Rhea" id="RHEA:10220"/>
        <dbReference type="Rhea" id="RHEA-COMP:9706"/>
        <dbReference type="Rhea" id="RHEA-COMP:9707"/>
        <dbReference type="ChEBI" id="CHEBI:15378"/>
        <dbReference type="ChEBI" id="CHEBI:30616"/>
        <dbReference type="ChEBI" id="CHEBI:33019"/>
        <dbReference type="ChEBI" id="CHEBI:58315"/>
        <dbReference type="ChEBI" id="CHEBI:78442"/>
        <dbReference type="ChEBI" id="CHEBI:78536"/>
        <dbReference type="ChEBI" id="CHEBI:456215"/>
        <dbReference type="EC" id="6.1.1.1"/>
    </reaction>
</comment>
<evidence type="ECO:0000313" key="13">
    <source>
        <dbReference type="EMBL" id="CCO29713.1"/>
    </source>
</evidence>
<dbReference type="NCBIfam" id="TIGR00234">
    <property type="entry name" value="tyrS"/>
    <property type="match status" value="1"/>
</dbReference>
<comment type="similarity">
    <text evidence="2 12">Belongs to the class-I aminoacyl-tRNA synthetase family.</text>
</comment>
<dbReference type="Proteomes" id="UP000012065">
    <property type="component" value="Unassembled WGS sequence"/>
</dbReference>
<dbReference type="InterPro" id="IPR002307">
    <property type="entry name" value="Tyr-tRNA-ligase"/>
</dbReference>
<keyword evidence="8 12" id="KW-0648">Protein biosynthesis</keyword>
<evidence type="ECO:0000256" key="9">
    <source>
        <dbReference type="ARBA" id="ARBA00023146"/>
    </source>
</evidence>
<keyword evidence="6 12" id="KW-0547">Nucleotide-binding</keyword>
<protein>
    <recommendedName>
        <fullName evidence="3 12">Tyrosine--tRNA ligase</fullName>
        <ecNumber evidence="3 12">6.1.1.1</ecNumber>
    </recommendedName>
    <alternativeName>
        <fullName evidence="10 12">Tyrosyl-tRNA synthetase</fullName>
    </alternativeName>
</protein>
<dbReference type="PIRSF" id="PIRSF006588">
    <property type="entry name" value="TyrRS_arch_euk"/>
    <property type="match status" value="1"/>
</dbReference>
<sequence length="251" mass="27778">MAASSEARFELITRNLQEILGGDIIKAVLDEGAAPKCYWGTAPTGRPHIGYFVPLMKIADFLAAGVEVTILLADVHAFLDNLKAPLELVAHRVSYYSNLLKATFESLGVPIDRLKFVVGSSYQLTKEYNMDNYRLCATVTEHDAKKAGAEVVKQVSSPLLSGLLYPGLQALDEQYLDCDFQFGGVDQRKIFTFAELYLPKLGYRKRAHLMNAMVPGLTGGKMSSSEANSKIDFLDPPATIKKKIKARFTHW</sequence>
<keyword evidence="5 12" id="KW-0436">Ligase</keyword>
<dbReference type="InterPro" id="IPR023617">
    <property type="entry name" value="Tyr-tRNA-ligase_arc/euk-type"/>
</dbReference>
<evidence type="ECO:0000313" key="14">
    <source>
        <dbReference type="Proteomes" id="UP000012065"/>
    </source>
</evidence>
<dbReference type="EMBL" id="CAOJ01005325">
    <property type="protein sequence ID" value="CCO29713.1"/>
    <property type="molecule type" value="Genomic_DNA"/>
</dbReference>
<dbReference type="Gene3D" id="3.40.50.620">
    <property type="entry name" value="HUPs"/>
    <property type="match status" value="1"/>
</dbReference>
<dbReference type="FunFam" id="3.40.50.620:FF:000040">
    <property type="entry name" value="Tyrosine--tRNA ligase"/>
    <property type="match status" value="1"/>
</dbReference>
<dbReference type="AlphaFoldDB" id="M5BPN8"/>
<evidence type="ECO:0000256" key="11">
    <source>
        <dbReference type="ARBA" id="ARBA00048248"/>
    </source>
</evidence>
<dbReference type="PANTHER" id="PTHR46264:SF4">
    <property type="entry name" value="TYROSINE--TRNA LIGASE, CYTOPLASMIC"/>
    <property type="match status" value="1"/>
</dbReference>
<evidence type="ECO:0000256" key="5">
    <source>
        <dbReference type="ARBA" id="ARBA00022598"/>
    </source>
</evidence>
<dbReference type="PRINTS" id="PR01040">
    <property type="entry name" value="TRNASYNTHTYR"/>
</dbReference>
<name>M5BPN8_THACB</name>
<dbReference type="GO" id="GO:0006437">
    <property type="term" value="P:tyrosyl-tRNA aminoacylation"/>
    <property type="evidence" value="ECO:0007669"/>
    <property type="project" value="InterPro"/>
</dbReference>
<accession>M5BPN8</accession>
<dbReference type="InterPro" id="IPR002305">
    <property type="entry name" value="aa-tRNA-synth_Ic"/>
</dbReference>
<dbReference type="GO" id="GO:0005524">
    <property type="term" value="F:ATP binding"/>
    <property type="evidence" value="ECO:0007669"/>
    <property type="project" value="UniProtKB-KW"/>
</dbReference>
<evidence type="ECO:0000256" key="6">
    <source>
        <dbReference type="ARBA" id="ARBA00022741"/>
    </source>
</evidence>
<evidence type="ECO:0000256" key="2">
    <source>
        <dbReference type="ARBA" id="ARBA00005594"/>
    </source>
</evidence>
<comment type="subcellular location">
    <subcellularLocation>
        <location evidence="1">Cytoplasm</location>
    </subcellularLocation>
</comment>
<dbReference type="InterPro" id="IPR014729">
    <property type="entry name" value="Rossmann-like_a/b/a_fold"/>
</dbReference>
<dbReference type="HOGENOM" id="CLU_1217236_0_0_1"/>
<dbReference type="GO" id="GO:0004831">
    <property type="term" value="F:tyrosine-tRNA ligase activity"/>
    <property type="evidence" value="ECO:0007669"/>
    <property type="project" value="UniProtKB-EC"/>
</dbReference>
<evidence type="ECO:0000256" key="1">
    <source>
        <dbReference type="ARBA" id="ARBA00004496"/>
    </source>
</evidence>
<reference evidence="13 14" key="1">
    <citation type="journal article" date="2013" name="J. Biotechnol.">
        <title>Establishment and interpretation of the genome sequence of the phytopathogenic fungus Rhizoctonia solani AG1-IB isolate 7/3/14.</title>
        <authorList>
            <person name="Wibberg D.W."/>
            <person name="Jelonek L.J."/>
            <person name="Rupp O.R."/>
            <person name="Hennig M.H."/>
            <person name="Eikmeyer F.E."/>
            <person name="Goesmann A.G."/>
            <person name="Hartmann A.H."/>
            <person name="Borriss R.B."/>
            <person name="Grosch R.G."/>
            <person name="Puehler A.P."/>
            <person name="Schlueter A.S."/>
        </authorList>
    </citation>
    <scope>NUCLEOTIDE SEQUENCE [LARGE SCALE GENOMIC DNA]</scope>
    <source>
        <strain evidence="14">AG1-IB / isolate 7/3/14</strain>
    </source>
</reference>
<dbReference type="InterPro" id="IPR050489">
    <property type="entry name" value="Tyr-tRNA_synthase"/>
</dbReference>
<evidence type="ECO:0000256" key="7">
    <source>
        <dbReference type="ARBA" id="ARBA00022840"/>
    </source>
</evidence>
<organism evidence="13 14">
    <name type="scientific">Thanatephorus cucumeris (strain AG1-IB / isolate 7/3/14)</name>
    <name type="common">Lettuce bottom rot fungus</name>
    <name type="synonym">Rhizoctonia solani</name>
    <dbReference type="NCBI Taxonomy" id="1108050"/>
    <lineage>
        <taxon>Eukaryota</taxon>
        <taxon>Fungi</taxon>
        <taxon>Dikarya</taxon>
        <taxon>Basidiomycota</taxon>
        <taxon>Agaricomycotina</taxon>
        <taxon>Agaricomycetes</taxon>
        <taxon>Cantharellales</taxon>
        <taxon>Ceratobasidiaceae</taxon>
        <taxon>Rhizoctonia</taxon>
        <taxon>Rhizoctonia solani AG-1</taxon>
    </lineage>
</organism>
<dbReference type="Pfam" id="PF00579">
    <property type="entry name" value="tRNA-synt_1b"/>
    <property type="match status" value="1"/>
</dbReference>
<dbReference type="Gene3D" id="1.10.240.10">
    <property type="entry name" value="Tyrosyl-Transfer RNA Synthetase"/>
    <property type="match status" value="1"/>
</dbReference>
<dbReference type="EC" id="6.1.1.1" evidence="3 12"/>
<comment type="caution">
    <text evidence="13">The sequence shown here is derived from an EMBL/GenBank/DDBJ whole genome shotgun (WGS) entry which is preliminary data.</text>
</comment>
<keyword evidence="7 12" id="KW-0067">ATP-binding</keyword>
<dbReference type="PANTHER" id="PTHR46264">
    <property type="entry name" value="TYROSINE-TRNA LIGASE"/>
    <property type="match status" value="1"/>
</dbReference>
<proteinExistence type="inferred from homology"/>
<evidence type="ECO:0000256" key="3">
    <source>
        <dbReference type="ARBA" id="ARBA00013160"/>
    </source>
</evidence>